<sequence>MTVPVRYYCPRCETVVTLQRSASIADKSVTPAPLSGWSYTDVDGEYDAADGVRIVCGEAETDGEGCGEPYYLNFLRLANGADVEPGDARPPGEA</sequence>
<dbReference type="EMBL" id="CP003050">
    <property type="protein sequence ID" value="AGB16818.1"/>
    <property type="molecule type" value="Genomic_DNA"/>
</dbReference>
<dbReference type="KEGG" id="hru:Halru_2232"/>
<reference evidence="2" key="1">
    <citation type="submission" date="2011-09" db="EMBL/GenBank/DDBJ databases">
        <title>Complete sequence of Halovivax ruber XH-70.</title>
        <authorList>
            <consortium name="US DOE Joint Genome Institute"/>
            <person name="Lucas S."/>
            <person name="Han J."/>
            <person name="Lapidus A."/>
            <person name="Cheng J.-F."/>
            <person name="Goodwin L."/>
            <person name="Pitluck S."/>
            <person name="Peters L."/>
            <person name="Mikhailova N."/>
            <person name="Davenport K."/>
            <person name="Detter J.C."/>
            <person name="Han C."/>
            <person name="Tapia R."/>
            <person name="Land M."/>
            <person name="Hauser L."/>
            <person name="Kyrpides N."/>
            <person name="Ivanova N."/>
            <person name="Pagani I."/>
            <person name="Sproer C."/>
            <person name="Anderson I."/>
            <person name="Woyke T."/>
        </authorList>
    </citation>
    <scope>NUCLEOTIDE SEQUENCE</scope>
    <source>
        <strain evidence="2">XH-70</strain>
    </source>
</reference>
<dbReference type="OrthoDB" id="313263at2157"/>
<keyword evidence="3" id="KW-1185">Reference proteome</keyword>
<dbReference type="HOGENOM" id="CLU_140135_0_0_2"/>
<dbReference type="InterPro" id="IPR058275">
    <property type="entry name" value="DUF7969"/>
</dbReference>
<feature type="domain" description="DUF7969" evidence="1">
    <location>
        <begin position="1"/>
        <end position="60"/>
    </location>
</feature>
<protein>
    <recommendedName>
        <fullName evidence="1">DUF7969 domain-containing protein</fullName>
    </recommendedName>
</protein>
<dbReference type="eggNOG" id="arCOG06411">
    <property type="taxonomic scope" value="Archaea"/>
</dbReference>
<dbReference type="AlphaFoldDB" id="L0IDD5"/>
<accession>L0IDD5</accession>
<evidence type="ECO:0000313" key="3">
    <source>
        <dbReference type="Proteomes" id="UP000010846"/>
    </source>
</evidence>
<dbReference type="RefSeq" id="WP_015301429.1">
    <property type="nucleotide sequence ID" value="NC_019964.1"/>
</dbReference>
<dbReference type="Pfam" id="PF25923">
    <property type="entry name" value="DUF7969"/>
    <property type="match status" value="1"/>
</dbReference>
<gene>
    <name evidence="2" type="ordered locus">Halru_2232</name>
</gene>
<evidence type="ECO:0000259" key="1">
    <source>
        <dbReference type="Pfam" id="PF25923"/>
    </source>
</evidence>
<proteinExistence type="predicted"/>
<organism evidence="2 3">
    <name type="scientific">Halovivax ruber (strain DSM 18193 / JCM 13892 / XH-70)</name>
    <dbReference type="NCBI Taxonomy" id="797302"/>
    <lineage>
        <taxon>Archaea</taxon>
        <taxon>Methanobacteriati</taxon>
        <taxon>Methanobacteriota</taxon>
        <taxon>Stenosarchaea group</taxon>
        <taxon>Halobacteria</taxon>
        <taxon>Halobacteriales</taxon>
        <taxon>Natrialbaceae</taxon>
        <taxon>Halovivax</taxon>
    </lineage>
</organism>
<evidence type="ECO:0000313" key="2">
    <source>
        <dbReference type="EMBL" id="AGB16818.1"/>
    </source>
</evidence>
<dbReference type="Proteomes" id="UP000010846">
    <property type="component" value="Chromosome"/>
</dbReference>
<name>L0IDD5_HALRX</name>
<dbReference type="GeneID" id="14376740"/>